<keyword evidence="6" id="KW-0963">Cytoplasm</keyword>
<keyword evidence="3 6" id="KW-0808">Transferase</keyword>
<keyword evidence="2 6" id="KW-0441">Lipid A biosynthesis</keyword>
<dbReference type="EC" id="2.3.1.129" evidence="6"/>
<dbReference type="Gene3D" id="1.20.1180.10">
    <property type="entry name" value="Udp N-acetylglucosamine O-acyltransferase, C-terminal domain"/>
    <property type="match status" value="1"/>
</dbReference>
<dbReference type="GO" id="GO:0008780">
    <property type="term" value="F:acyl-[acyl-carrier-protein]-UDP-N-acetylglucosamine O-acyltransferase activity"/>
    <property type="evidence" value="ECO:0007669"/>
    <property type="project" value="UniProtKB-UniRule"/>
</dbReference>
<comment type="pathway">
    <text evidence="6">Glycolipid biosynthesis; lipid IV(A) biosynthesis; lipid IV(A) from (3R)-3-hydroxytetradecanoyl-[acyl-carrier-protein] and UDP-N-acetyl-alpha-D-glucosamine: step 1/6.</text>
</comment>
<comment type="subcellular location">
    <subcellularLocation>
        <location evidence="6">Cytoplasm</location>
    </subcellularLocation>
</comment>
<comment type="similarity">
    <text evidence="6">Belongs to the transferase hexapeptide repeat family. LpxA subfamily.</text>
</comment>
<comment type="caution">
    <text evidence="8">The sequence shown here is derived from an EMBL/GenBank/DDBJ whole genome shotgun (WGS) entry which is preliminary data.</text>
</comment>
<keyword evidence="6" id="KW-0677">Repeat</keyword>
<dbReference type="CDD" id="cd03351">
    <property type="entry name" value="LbH_UDP-GlcNAc_AT"/>
    <property type="match status" value="1"/>
</dbReference>
<dbReference type="InterPro" id="IPR037157">
    <property type="entry name" value="Acetyltransf_C_sf"/>
</dbReference>
<keyword evidence="1 6" id="KW-0444">Lipid biosynthesis</keyword>
<dbReference type="GO" id="GO:0016020">
    <property type="term" value="C:membrane"/>
    <property type="evidence" value="ECO:0007669"/>
    <property type="project" value="GOC"/>
</dbReference>
<dbReference type="PANTHER" id="PTHR43480:SF1">
    <property type="entry name" value="ACYL-[ACYL-CARRIER-PROTEIN]--UDP-N-ACETYLGLUCOSAMINE O-ACYLTRANSFERASE, MITOCHONDRIAL-RELATED"/>
    <property type="match status" value="1"/>
</dbReference>
<dbReference type="PANTHER" id="PTHR43480">
    <property type="entry name" value="ACYL-[ACYL-CARRIER-PROTEIN]--UDP-N-ACETYLGLUCOSAMINE O-ACYLTRANSFERASE"/>
    <property type="match status" value="1"/>
</dbReference>
<evidence type="ECO:0000256" key="1">
    <source>
        <dbReference type="ARBA" id="ARBA00022516"/>
    </source>
</evidence>
<dbReference type="InterPro" id="IPR010137">
    <property type="entry name" value="Lipid_A_LpxA"/>
</dbReference>
<keyword evidence="9" id="KW-1185">Reference proteome</keyword>
<sequence length="256" mass="27371">MIHPSAIIDPSARIADDVRIGPYTVIGGDVTIGGGTRIGSHVVIHGPAAIGKDNRIFQFASLGEEPQDLSYKGEGTRLEIGDRNIIREYVSFNRGTTKGGGLTQIGDDNLFMAYCHIGHDSAVGSKNVFANSASLAGHVTVGDQCTLGGFTLVHQFTALGSHAFTSMGAAINRDVPPFVIVSGNYARSYGINKVGLKRKGFSADCIAAILTAYKLMVRNRHSRQQAFEKLEPLIAQYDAVAEFVSFIENSARGIVK</sequence>
<protein>
    <recommendedName>
        <fullName evidence="6">Acyl-[acyl-carrier-protein]--UDP-N-acetylglucosamine O-acyltransferase</fullName>
        <shortName evidence="6">UDP-N-acetylglucosamine acyltransferase</shortName>
        <ecNumber evidence="6">2.3.1.129</ecNumber>
    </recommendedName>
</protein>
<dbReference type="AlphaFoldDB" id="A0A839UMT7"/>
<dbReference type="UniPathway" id="UPA00359">
    <property type="reaction ID" value="UER00477"/>
</dbReference>
<comment type="catalytic activity">
    <reaction evidence="6">
        <text>a (3R)-hydroxyacyl-[ACP] + UDP-N-acetyl-alpha-D-glucosamine = a UDP-3-O-[(3R)-3-hydroxyacyl]-N-acetyl-alpha-D-glucosamine + holo-[ACP]</text>
        <dbReference type="Rhea" id="RHEA:67812"/>
        <dbReference type="Rhea" id="RHEA-COMP:9685"/>
        <dbReference type="Rhea" id="RHEA-COMP:9945"/>
        <dbReference type="ChEBI" id="CHEBI:57705"/>
        <dbReference type="ChEBI" id="CHEBI:64479"/>
        <dbReference type="ChEBI" id="CHEBI:78827"/>
        <dbReference type="ChEBI" id="CHEBI:173225"/>
        <dbReference type="EC" id="2.3.1.129"/>
    </reaction>
</comment>
<dbReference type="SUPFAM" id="SSF51161">
    <property type="entry name" value="Trimeric LpxA-like enzymes"/>
    <property type="match status" value="1"/>
</dbReference>
<dbReference type="Pfam" id="PF13720">
    <property type="entry name" value="Acetyltransf_11"/>
    <property type="match status" value="1"/>
</dbReference>
<name>A0A839UMT7_9GAMM</name>
<dbReference type="InterPro" id="IPR029098">
    <property type="entry name" value="Acetyltransf_C"/>
</dbReference>
<evidence type="ECO:0000256" key="2">
    <source>
        <dbReference type="ARBA" id="ARBA00022556"/>
    </source>
</evidence>
<comment type="function">
    <text evidence="6">Involved in the biosynthesis of lipid A, a phosphorylated glycolipid that anchors the lipopolysaccharide to the outer membrane of the cell.</text>
</comment>
<comment type="subunit">
    <text evidence="6">Homotrimer.</text>
</comment>
<gene>
    <name evidence="6" type="primary">lpxA</name>
    <name evidence="8" type="ORF">FHS30_001036</name>
</gene>
<keyword evidence="5 6" id="KW-0012">Acyltransferase</keyword>
<proteinExistence type="inferred from homology"/>
<dbReference type="Gene3D" id="2.160.10.10">
    <property type="entry name" value="Hexapeptide repeat proteins"/>
    <property type="match status" value="1"/>
</dbReference>
<accession>A0A839UMT7</accession>
<dbReference type="NCBIfam" id="TIGR01852">
    <property type="entry name" value="lipid_A_lpxA"/>
    <property type="match status" value="1"/>
</dbReference>
<dbReference type="InterPro" id="IPR011004">
    <property type="entry name" value="Trimer_LpxA-like_sf"/>
</dbReference>
<reference evidence="8 9" key="1">
    <citation type="submission" date="2020-08" db="EMBL/GenBank/DDBJ databases">
        <title>Genomic Encyclopedia of Type Strains, Phase III (KMG-III): the genomes of soil and plant-associated and newly described type strains.</title>
        <authorList>
            <person name="Whitman W."/>
        </authorList>
    </citation>
    <scope>NUCLEOTIDE SEQUENCE [LARGE SCALE GENOMIC DNA]</scope>
    <source>
        <strain evidence="8 9">CECT 8571</strain>
    </source>
</reference>
<dbReference type="RefSeq" id="WP_183908924.1">
    <property type="nucleotide sequence ID" value="NZ_JACHXZ010000001.1"/>
</dbReference>
<evidence type="ECO:0000256" key="5">
    <source>
        <dbReference type="ARBA" id="ARBA00023315"/>
    </source>
</evidence>
<keyword evidence="4 6" id="KW-0443">Lipid metabolism</keyword>
<dbReference type="PIRSF" id="PIRSF000456">
    <property type="entry name" value="UDP-GlcNAc_acltr"/>
    <property type="match status" value="1"/>
</dbReference>
<dbReference type="GO" id="GO:0009245">
    <property type="term" value="P:lipid A biosynthetic process"/>
    <property type="evidence" value="ECO:0007669"/>
    <property type="project" value="UniProtKB-UniRule"/>
</dbReference>
<evidence type="ECO:0000256" key="6">
    <source>
        <dbReference type="HAMAP-Rule" id="MF_00387"/>
    </source>
</evidence>
<evidence type="ECO:0000259" key="7">
    <source>
        <dbReference type="Pfam" id="PF13720"/>
    </source>
</evidence>
<feature type="domain" description="UDP N-acetylglucosamine O-acyltransferase C-terminal" evidence="7">
    <location>
        <begin position="174"/>
        <end position="255"/>
    </location>
</feature>
<evidence type="ECO:0000256" key="3">
    <source>
        <dbReference type="ARBA" id="ARBA00022679"/>
    </source>
</evidence>
<evidence type="ECO:0000313" key="8">
    <source>
        <dbReference type="EMBL" id="MBB3167860.1"/>
    </source>
</evidence>
<dbReference type="EMBL" id="JACHXZ010000001">
    <property type="protein sequence ID" value="MBB3167860.1"/>
    <property type="molecule type" value="Genomic_DNA"/>
</dbReference>
<organism evidence="8 9">
    <name type="scientific">Simiduia aestuariiviva</name>
    <dbReference type="NCBI Taxonomy" id="1510459"/>
    <lineage>
        <taxon>Bacteria</taxon>
        <taxon>Pseudomonadati</taxon>
        <taxon>Pseudomonadota</taxon>
        <taxon>Gammaproteobacteria</taxon>
        <taxon>Cellvibrionales</taxon>
        <taxon>Cellvibrionaceae</taxon>
        <taxon>Simiduia</taxon>
    </lineage>
</organism>
<dbReference type="Pfam" id="PF00132">
    <property type="entry name" value="Hexapep"/>
    <property type="match status" value="1"/>
</dbReference>
<dbReference type="Proteomes" id="UP000559987">
    <property type="component" value="Unassembled WGS sequence"/>
</dbReference>
<dbReference type="InterPro" id="IPR001451">
    <property type="entry name" value="Hexapep"/>
</dbReference>
<dbReference type="NCBIfam" id="NF003657">
    <property type="entry name" value="PRK05289.1"/>
    <property type="match status" value="1"/>
</dbReference>
<evidence type="ECO:0000313" key="9">
    <source>
        <dbReference type="Proteomes" id="UP000559987"/>
    </source>
</evidence>
<dbReference type="HAMAP" id="MF_00387">
    <property type="entry name" value="LpxA"/>
    <property type="match status" value="1"/>
</dbReference>
<dbReference type="GO" id="GO:0005737">
    <property type="term" value="C:cytoplasm"/>
    <property type="evidence" value="ECO:0007669"/>
    <property type="project" value="UniProtKB-SubCell"/>
</dbReference>
<evidence type="ECO:0000256" key="4">
    <source>
        <dbReference type="ARBA" id="ARBA00023098"/>
    </source>
</evidence>